<comment type="similarity">
    <text evidence="1">Belongs to the glycosyl hydrolase 13 family.</text>
</comment>
<evidence type="ECO:0000256" key="2">
    <source>
        <dbReference type="ARBA" id="ARBA00022801"/>
    </source>
</evidence>
<dbReference type="InterPro" id="IPR014756">
    <property type="entry name" value="Ig_E-set"/>
</dbReference>
<dbReference type="InterPro" id="IPR017853">
    <property type="entry name" value="GH"/>
</dbReference>
<dbReference type="GO" id="GO:0004135">
    <property type="term" value="F:amylo-alpha-1,6-glucosidase activity"/>
    <property type="evidence" value="ECO:0007669"/>
    <property type="project" value="InterPro"/>
</dbReference>
<evidence type="ECO:0000313" key="7">
    <source>
        <dbReference type="Proteomes" id="UP000305675"/>
    </source>
</evidence>
<comment type="caution">
    <text evidence="6">The sequence shown here is derived from an EMBL/GenBank/DDBJ whole genome shotgun (WGS) entry which is preliminary data.</text>
</comment>
<dbReference type="Gene3D" id="2.60.40.10">
    <property type="entry name" value="Immunoglobulins"/>
    <property type="match status" value="1"/>
</dbReference>
<dbReference type="SUPFAM" id="SSF51011">
    <property type="entry name" value="Glycosyl hydrolase domain"/>
    <property type="match status" value="1"/>
</dbReference>
<dbReference type="SMART" id="SM00642">
    <property type="entry name" value="Aamy"/>
    <property type="match status" value="1"/>
</dbReference>
<dbReference type="CDD" id="cd02856">
    <property type="entry name" value="E_set_GDE_Isoamylase_N"/>
    <property type="match status" value="1"/>
</dbReference>
<organism evidence="6 7">
    <name type="scientific">Ferrimonas aestuarii</name>
    <dbReference type="NCBI Taxonomy" id="2569539"/>
    <lineage>
        <taxon>Bacteria</taxon>
        <taxon>Pseudomonadati</taxon>
        <taxon>Pseudomonadota</taxon>
        <taxon>Gammaproteobacteria</taxon>
        <taxon>Alteromonadales</taxon>
        <taxon>Ferrimonadaceae</taxon>
        <taxon>Ferrimonas</taxon>
    </lineage>
</organism>
<dbReference type="InterPro" id="IPR004193">
    <property type="entry name" value="Glyco_hydro_13_N"/>
</dbReference>
<dbReference type="CDD" id="cd11326">
    <property type="entry name" value="AmyAc_Glg_debranch"/>
    <property type="match status" value="1"/>
</dbReference>
<dbReference type="OrthoDB" id="3236218at2"/>
<dbReference type="GO" id="GO:0005980">
    <property type="term" value="P:glycogen catabolic process"/>
    <property type="evidence" value="ECO:0007669"/>
    <property type="project" value="InterPro"/>
</dbReference>
<evidence type="ECO:0000256" key="3">
    <source>
        <dbReference type="ARBA" id="ARBA00023295"/>
    </source>
</evidence>
<dbReference type="EMBL" id="SWCJ01000001">
    <property type="protein sequence ID" value="TKB58560.1"/>
    <property type="molecule type" value="Genomic_DNA"/>
</dbReference>
<feature type="domain" description="Glycosyl hydrolase family 13 catalytic" evidence="5">
    <location>
        <begin position="175"/>
        <end position="563"/>
    </location>
</feature>
<dbReference type="Pfam" id="PF02922">
    <property type="entry name" value="CBM_48"/>
    <property type="match status" value="1"/>
</dbReference>
<evidence type="ECO:0000259" key="5">
    <source>
        <dbReference type="SMART" id="SM00642"/>
    </source>
</evidence>
<gene>
    <name evidence="6" type="primary">glgX</name>
    <name evidence="6" type="ORF">FCL42_02095</name>
</gene>
<evidence type="ECO:0000256" key="4">
    <source>
        <dbReference type="SAM" id="MobiDB-lite"/>
    </source>
</evidence>
<dbReference type="SUPFAM" id="SSF81296">
    <property type="entry name" value="E set domains"/>
    <property type="match status" value="1"/>
</dbReference>
<sequence>MTQTAPTALIEENPELGTTMVDGGVRFALYSQGAQRVILCLFDEHDRHQSSHDLTQGTGHIWQTWIAGIGAGQRYGYRVYGPYQPEKGQRFNPNKLLIDPYSRRLSRDLEFHPHQLGYQGEEQQGQICSIDSAAVMPKSVVVEPLGFSHRYPRIPWPKTVIYEAHPKGLSQLWPQISPAHRGKLSALCQPEAIAHFKRLGITTIELLPIHPKASEPFIVSKALTNYWGYNNLQFFAFQNTLLDDGNPKALADVIDVLHQHGLELILDVVFNHSAEGNEHGPHYSFRGIDNLSYYRVTDNPRFYENHSGCGNSLDLSHPMVVRMVTDSLRYWVEEVGVDGFRFDLATTLGRTPHFTRHSGLLQAIHQDPTLRRCKLIAEPWDLGQQGYQLGQFSGRWREWNDRFRDTLRSFWRADPDRLRPLAEVLHGSAALFDKDQRGPTASINFITSHDGFTLMDLVSFTQRHNQANGEDNRDGHSHNLSHNHGSEGPTEDADINALRLRQQKNLLACVLLSQGTPMLLAGDEAENSQQGNNNAYCQDNPIGWVNWSDSTLADWIASLTALRRRFQGLFSYEYLHHQSEPYGCHWFDEAALPLSEKQWLQPQRRQIAMRYSRAPYSLLLAMNASPQASIQTLPDNSQHRGWQLEISSHPDNELVQERIELQPHSLAVLSASLKD</sequence>
<dbReference type="RefSeq" id="WP_136861708.1">
    <property type="nucleotide sequence ID" value="NZ_SWCJ01000001.1"/>
</dbReference>
<keyword evidence="2" id="KW-0378">Hydrolase</keyword>
<proteinExistence type="inferred from homology"/>
<dbReference type="AlphaFoldDB" id="A0A4U1BT45"/>
<name>A0A4U1BT45_9GAMM</name>
<accession>A0A4U1BT45</accession>
<dbReference type="Proteomes" id="UP000305675">
    <property type="component" value="Unassembled WGS sequence"/>
</dbReference>
<evidence type="ECO:0000256" key="1">
    <source>
        <dbReference type="ARBA" id="ARBA00008061"/>
    </source>
</evidence>
<dbReference type="SUPFAM" id="SSF51445">
    <property type="entry name" value="(Trans)glycosidases"/>
    <property type="match status" value="1"/>
</dbReference>
<keyword evidence="7" id="KW-1185">Reference proteome</keyword>
<feature type="region of interest" description="Disordered" evidence="4">
    <location>
        <begin position="466"/>
        <end position="492"/>
    </location>
</feature>
<keyword evidence="3" id="KW-0326">Glycosidase</keyword>
<dbReference type="InterPro" id="IPR044505">
    <property type="entry name" value="GlgX_Isoamylase_N_E_set"/>
</dbReference>
<dbReference type="Gene3D" id="3.20.20.80">
    <property type="entry name" value="Glycosidases"/>
    <property type="match status" value="1"/>
</dbReference>
<reference evidence="6 7" key="1">
    <citation type="submission" date="2019-04" db="EMBL/GenBank/DDBJ databases">
        <authorList>
            <person name="Hwang J.C."/>
        </authorList>
    </citation>
    <scope>NUCLEOTIDE SEQUENCE [LARGE SCALE GENOMIC DNA]</scope>
    <source>
        <strain evidence="6 7">IMCC35002</strain>
    </source>
</reference>
<dbReference type="InterPro" id="IPR006047">
    <property type="entry name" value="GH13_cat_dom"/>
</dbReference>
<dbReference type="InterPro" id="IPR011837">
    <property type="entry name" value="Glycogen_debranch_GlgX"/>
</dbReference>
<dbReference type="PANTHER" id="PTHR43002">
    <property type="entry name" value="GLYCOGEN DEBRANCHING ENZYME"/>
    <property type="match status" value="1"/>
</dbReference>
<dbReference type="InterPro" id="IPR013783">
    <property type="entry name" value="Ig-like_fold"/>
</dbReference>
<evidence type="ECO:0000313" key="6">
    <source>
        <dbReference type="EMBL" id="TKB58560.1"/>
    </source>
</evidence>
<dbReference type="NCBIfam" id="TIGR02100">
    <property type="entry name" value="glgX_debranch"/>
    <property type="match status" value="1"/>
</dbReference>
<protein>
    <submittedName>
        <fullName evidence="6">Glycogen debranching protein GlgX</fullName>
    </submittedName>
</protein>